<evidence type="ECO:0000313" key="7">
    <source>
        <dbReference type="RefSeq" id="XP_047738402.1"/>
    </source>
</evidence>
<keyword evidence="5" id="KW-0812">Transmembrane</keyword>
<feature type="transmembrane region" description="Helical" evidence="5">
    <location>
        <begin position="931"/>
        <end position="955"/>
    </location>
</feature>
<feature type="compositionally biased region" description="Basic and acidic residues" evidence="4">
    <location>
        <begin position="665"/>
        <end position="687"/>
    </location>
</feature>
<proteinExistence type="predicted"/>
<feature type="region of interest" description="Disordered" evidence="4">
    <location>
        <begin position="659"/>
        <end position="734"/>
    </location>
</feature>
<dbReference type="PROSITE" id="PS50297">
    <property type="entry name" value="ANK_REP_REGION"/>
    <property type="match status" value="1"/>
</dbReference>
<keyword evidence="6" id="KW-1185">Reference proteome</keyword>
<evidence type="ECO:0000256" key="4">
    <source>
        <dbReference type="SAM" id="MobiDB-lite"/>
    </source>
</evidence>
<evidence type="ECO:0000256" key="5">
    <source>
        <dbReference type="SAM" id="Phobius"/>
    </source>
</evidence>
<name>A0A979FPL9_HYAAZ</name>
<keyword evidence="2 3" id="KW-0040">ANK repeat</keyword>
<dbReference type="InterPro" id="IPR036770">
    <property type="entry name" value="Ankyrin_rpt-contain_sf"/>
</dbReference>
<feature type="transmembrane region" description="Helical" evidence="5">
    <location>
        <begin position="1037"/>
        <end position="1058"/>
    </location>
</feature>
<evidence type="ECO:0000256" key="1">
    <source>
        <dbReference type="ARBA" id="ARBA00022737"/>
    </source>
</evidence>
<dbReference type="PANTHER" id="PTHR24198:SF165">
    <property type="entry name" value="ANKYRIN REPEAT-CONTAINING PROTEIN-RELATED"/>
    <property type="match status" value="1"/>
</dbReference>
<keyword evidence="5" id="KW-0472">Membrane</keyword>
<dbReference type="PROSITE" id="PS50088">
    <property type="entry name" value="ANK_REPEAT"/>
    <property type="match status" value="1"/>
</dbReference>
<dbReference type="OrthoDB" id="6366928at2759"/>
<feature type="repeat" description="ANK" evidence="3">
    <location>
        <begin position="312"/>
        <end position="345"/>
    </location>
</feature>
<evidence type="ECO:0000256" key="2">
    <source>
        <dbReference type="ARBA" id="ARBA00023043"/>
    </source>
</evidence>
<reference evidence="7" key="1">
    <citation type="submission" date="2025-08" db="UniProtKB">
        <authorList>
            <consortium name="RefSeq"/>
        </authorList>
    </citation>
    <scope>IDENTIFICATION</scope>
    <source>
        <tissue evidence="7">Whole organism</tissue>
    </source>
</reference>
<feature type="compositionally biased region" description="Basic and acidic residues" evidence="4">
    <location>
        <begin position="701"/>
        <end position="716"/>
    </location>
</feature>
<organism evidence="6 7">
    <name type="scientific">Hyalella azteca</name>
    <name type="common">Amphipod</name>
    <dbReference type="NCBI Taxonomy" id="294128"/>
    <lineage>
        <taxon>Eukaryota</taxon>
        <taxon>Metazoa</taxon>
        <taxon>Ecdysozoa</taxon>
        <taxon>Arthropoda</taxon>
        <taxon>Crustacea</taxon>
        <taxon>Multicrustacea</taxon>
        <taxon>Malacostraca</taxon>
        <taxon>Eumalacostraca</taxon>
        <taxon>Peracarida</taxon>
        <taxon>Amphipoda</taxon>
        <taxon>Senticaudata</taxon>
        <taxon>Talitrida</taxon>
        <taxon>Talitroidea</taxon>
        <taxon>Hyalellidae</taxon>
        <taxon>Hyalella</taxon>
    </lineage>
</organism>
<dbReference type="Pfam" id="PF12796">
    <property type="entry name" value="Ank_2"/>
    <property type="match status" value="3"/>
</dbReference>
<gene>
    <name evidence="7" type="primary">LOC108665308</name>
</gene>
<feature type="transmembrane region" description="Helical" evidence="5">
    <location>
        <begin position="1126"/>
        <end position="1146"/>
    </location>
</feature>
<keyword evidence="5" id="KW-1133">Transmembrane helix</keyword>
<dbReference type="SUPFAM" id="SSF48403">
    <property type="entry name" value="Ankyrin repeat"/>
    <property type="match status" value="2"/>
</dbReference>
<dbReference type="Proteomes" id="UP000694843">
    <property type="component" value="Unplaced"/>
</dbReference>
<evidence type="ECO:0000313" key="6">
    <source>
        <dbReference type="Proteomes" id="UP000694843"/>
    </source>
</evidence>
<sequence length="1387" mass="156304">MSRRREMSGETFEMENLMSREAIKRAEQRPHQTIIKIVEPAAPHASGADDFYAPAVSTQSPIVRSLAQAIERNDAQSLQQILNAGDHHDIEIREQLLLHKAVLKEGKWSFELLKLLLPHATEETLFTRNDKDKTVLHVAVENALDESSKLIIEKNHALLAETDAHGNTPLHYMVKHDQTKLCSMVQDYLTPEVINQKNKESFTTIHATAIKGSPNIMKILLERGGNPMELTEAKYTPLHLAAHHKSEQCVAHLLKAVQKMNNSQAGNRDSTLEFKDMRTSNGRTALMLAAELGYLGICKKLAGTDVNMRCSDGKTALHYAASTGIERVISYLVEKLGADCSIRDNEGFLPLVSSAAHDPEGFAYMLEKTPEDLLNEKVIKEIIDQAAKKSLKNFEIMANKAEFQKHLEAFRDNSKNSLLHITIGNGSFTSAKALMESTKVNRTEANKDGDTPLHLLAKKNAPTSEPQKEGRRIVRNELLRSAKEIVNLPNKKGETPLFLASKFGVRDILCSVLQNKPDVLKCTKRNPSSAVHIAAQSGHDECLRLLLRNLEPNDFSKLREMERHPLHLSSRNGHLECSKLLLTNSLGDENYLENLRCKTKDKAGHEGHYPVDEAFHGKHGELFKYLLSQMEIDKNDDLCVRLHRYFKQCLKKADITGENQTAKDSATKKQTAKDSASKKQTAKDSASKKQTAKDSASNKQTAKDSASKKQTAKDLALKNQAAKKSARERQDAENNSFKKTVLEAVIESPWCPVAFNAQFCNNIHQHVSNSNQKDVSEEVKPCESFALLITQHPDLACRAMEKHISLDGNRELHDYTPFECFYYRIKDNRVRSPFTEISHDNPVTDQEENEDRPGSSIYRTVRQLWAQMSCSAASNEQNNLENDAKEFSNTRWSRDHPLLKAVGNRQEDGSRVLRHRLTISWLLNKFRYARWILYGYLALDVLTAIVVICLLTFTWESQRLQRTFSGVTRLQVMQAYEDISSPAGDVLAAAEAVKLMADNDTHCSSWGKASWDSAGEMEVSSAAWNRSVCAVHHLQQYAPSVVVLEVLTIILLIVHVLIEYKFLGRVSSVAFPKCFSSLFSLRHCGTTSASTEDVHGVGRLLRLVALGLLLLALSPCDFFLGCRQTIVWQLEVLAVLLVCVHVVATLNKIPRFSGLIPIDTMPLFRFMLLLLPLFLFLLAFAVSFHFIFLDNTTLGYIPYSYVKTITLMLGEFDYDDTFAYNNTKGSSYPHLSNMLLVVFILCIIGIVLNCVSGGVTKKIDELRKKEQVNRAIALLRTHLLIDECVPTLRRKYACSLKIYEMNWRSSYDSSEMFLEQEREASAQGLQLTKIAHQLTKMEAKIVQLTKMEAKIVQVTKLEEDIKEIKYSVLTSERQQKQTSENELQLTE</sequence>
<keyword evidence="1" id="KW-0677">Repeat</keyword>
<dbReference type="KEGG" id="hazt:108665308"/>
<dbReference type="Gene3D" id="1.25.40.20">
    <property type="entry name" value="Ankyrin repeat-containing domain"/>
    <property type="match status" value="3"/>
</dbReference>
<feature type="transmembrane region" description="Helical" evidence="5">
    <location>
        <begin position="1234"/>
        <end position="1255"/>
    </location>
</feature>
<dbReference type="PANTHER" id="PTHR24198">
    <property type="entry name" value="ANKYRIN REPEAT AND PROTEIN KINASE DOMAIN-CONTAINING PROTEIN"/>
    <property type="match status" value="1"/>
</dbReference>
<accession>A0A979FPL9</accession>
<dbReference type="GeneID" id="108665308"/>
<evidence type="ECO:0000256" key="3">
    <source>
        <dbReference type="PROSITE-ProRule" id="PRU00023"/>
    </source>
</evidence>
<dbReference type="Pfam" id="PF00023">
    <property type="entry name" value="Ank"/>
    <property type="match status" value="1"/>
</dbReference>
<protein>
    <submittedName>
        <fullName evidence="7">Uncharacterized protein LOC108665308 isoform X1</fullName>
    </submittedName>
</protein>
<dbReference type="SMART" id="SM00248">
    <property type="entry name" value="ANK"/>
    <property type="match status" value="12"/>
</dbReference>
<dbReference type="RefSeq" id="XP_047738402.1">
    <property type="nucleotide sequence ID" value="XM_047882446.1"/>
</dbReference>
<feature type="transmembrane region" description="Helical" evidence="5">
    <location>
        <begin position="1166"/>
        <end position="1188"/>
    </location>
</feature>
<dbReference type="InterPro" id="IPR002110">
    <property type="entry name" value="Ankyrin_rpt"/>
</dbReference>